<dbReference type="Proteomes" id="UP000053326">
    <property type="component" value="Unassembled WGS sequence"/>
</dbReference>
<comment type="caution">
    <text evidence="1">The sequence shown here is derived from an EMBL/GenBank/DDBJ whole genome shotgun (WGS) entry which is preliminary data.</text>
</comment>
<name>A0A124FK94_9THEO</name>
<dbReference type="AlphaFoldDB" id="A0A124FK94"/>
<proteinExistence type="predicted"/>
<evidence type="ECO:0000313" key="2">
    <source>
        <dbReference type="Proteomes" id="UP000053326"/>
    </source>
</evidence>
<dbReference type="EMBL" id="LGFO01000082">
    <property type="protein sequence ID" value="KUK36519.1"/>
    <property type="molecule type" value="Genomic_DNA"/>
</dbReference>
<accession>A0A124FK94</accession>
<dbReference type="OMA" id="RYPEVCS"/>
<gene>
    <name evidence="1" type="ORF">XD66_0777</name>
</gene>
<sequence length="186" mass="21291">MLALLEAEEEGIKLEVANRQGDSSAPQIANLLTSLLIYYPEIATINLDPRKQIIKFTFYLKNAISPEKIKMAQNYLRQSMDAYYYLCKMKVAVSTFFFEPLESFTILEFQRDVGSLSLKEINLLIALLREELGATLVTDEDDDLQVDDMALHEELLGYMLESVKQKRANIELIALRDEGKVVVYNK</sequence>
<protein>
    <submittedName>
        <fullName evidence="1">Uncharacterized protein</fullName>
    </submittedName>
</protein>
<reference evidence="2" key="1">
    <citation type="journal article" date="2015" name="MBio">
        <title>Genome-Resolved Metagenomic Analysis Reveals Roles for Candidate Phyla and Other Microbial Community Members in Biogeochemical Transformations in Oil Reservoirs.</title>
        <authorList>
            <person name="Hu P."/>
            <person name="Tom L."/>
            <person name="Singh A."/>
            <person name="Thomas B.C."/>
            <person name="Baker B.J."/>
            <person name="Piceno Y.M."/>
            <person name="Andersen G.L."/>
            <person name="Banfield J.F."/>
        </authorList>
    </citation>
    <scope>NUCLEOTIDE SEQUENCE [LARGE SCALE GENOMIC DNA]</scope>
</reference>
<organism evidence="1 2">
    <name type="scientific">Thermacetogenium phaeum</name>
    <dbReference type="NCBI Taxonomy" id="85874"/>
    <lineage>
        <taxon>Bacteria</taxon>
        <taxon>Bacillati</taxon>
        <taxon>Bacillota</taxon>
        <taxon>Clostridia</taxon>
        <taxon>Thermoanaerobacterales</taxon>
        <taxon>Thermoanaerobacteraceae</taxon>
        <taxon>Thermacetogenium</taxon>
    </lineage>
</organism>
<evidence type="ECO:0000313" key="1">
    <source>
        <dbReference type="EMBL" id="KUK36519.1"/>
    </source>
</evidence>